<evidence type="ECO:0000256" key="7">
    <source>
        <dbReference type="SAM" id="Phobius"/>
    </source>
</evidence>
<protein>
    <submittedName>
        <fullName evidence="9">Polyamine transporter</fullName>
    </submittedName>
</protein>
<comment type="similarity">
    <text evidence="2">Belongs to the major facilitator superfamily.</text>
</comment>
<gene>
    <name evidence="9" type="primary">TPO4_1</name>
    <name evidence="9" type="ORF">LSUE1_G001456</name>
</gene>
<dbReference type="PANTHER" id="PTHR23502">
    <property type="entry name" value="MAJOR FACILITATOR SUPERFAMILY"/>
    <property type="match status" value="1"/>
</dbReference>
<feature type="transmembrane region" description="Helical" evidence="7">
    <location>
        <begin position="79"/>
        <end position="103"/>
    </location>
</feature>
<feature type="transmembrane region" description="Helical" evidence="7">
    <location>
        <begin position="388"/>
        <end position="409"/>
    </location>
</feature>
<name>A0A8T9CHZ0_9HELO</name>
<comment type="caution">
    <text evidence="9">The sequence shown here is derived from an EMBL/GenBank/DDBJ whole genome shotgun (WGS) entry which is preliminary data.</text>
</comment>
<evidence type="ECO:0000256" key="6">
    <source>
        <dbReference type="SAM" id="MobiDB-lite"/>
    </source>
</evidence>
<feature type="region of interest" description="Disordered" evidence="6">
    <location>
        <begin position="1"/>
        <end position="66"/>
    </location>
</feature>
<dbReference type="GO" id="GO:0015606">
    <property type="term" value="F:spermidine transmembrane transporter activity"/>
    <property type="evidence" value="ECO:0007669"/>
    <property type="project" value="TreeGrafter"/>
</dbReference>
<dbReference type="EMBL" id="QGMK01000199">
    <property type="protein sequence ID" value="TVY83374.1"/>
    <property type="molecule type" value="Genomic_DNA"/>
</dbReference>
<dbReference type="PANTHER" id="PTHR23502:SF38">
    <property type="entry name" value="POLYAMINE TRANSPORTER 4"/>
    <property type="match status" value="1"/>
</dbReference>
<sequence length="527" mass="57511">MALDDNDGKLSNISESDHGGEAKEYDHDAISKNEAGAGGESTSSGGEAAVTSKEGPPTVEVDWEEDSKNPYNWPMKKRIYHTVLTGMFGLVVTFASSVYTSAIPEIIEVFHVSEAAALLPFTLFLLGLAFGPVLAAPLSERFGRTATYLISLPIFALFILGAGWAQTFGGLVACRLLAGIFASPPLVVGAGTNADLWKPESRAVMATLFAVCPYLGPALGQVYKSGFAVANKGWRWTEWIILFFAVFTYALALGMKETYKKTILQRHAKSLGIEVAPGPSGLVALRFVFYITFFRPLHMLYTEPIVIAWSVYIAFNFAVLYSFFAAFPFVYASVYGFDIQQIGLTFIALAIGSILGSLTVILVDRLWYQKLHASKNSQWNTGVVPPEYRLYAAMIGSFGLPVGLFWYAWTARAGIHWISSVIASVFIAWGNLCVFMCGMLYLLDVYEALMGASAIAATSLLRYILAAVFPLFITPMYTRLGIGWATSVFAFISVALMPIPWVLFKWGPNLRNSSKLAKASPQATAQS</sequence>
<dbReference type="GO" id="GO:0005886">
    <property type="term" value="C:plasma membrane"/>
    <property type="evidence" value="ECO:0007669"/>
    <property type="project" value="TreeGrafter"/>
</dbReference>
<feature type="transmembrane region" description="Helical" evidence="7">
    <location>
        <begin position="170"/>
        <end position="191"/>
    </location>
</feature>
<organism evidence="9 10">
    <name type="scientific">Lachnellula suecica</name>
    <dbReference type="NCBI Taxonomy" id="602035"/>
    <lineage>
        <taxon>Eukaryota</taxon>
        <taxon>Fungi</taxon>
        <taxon>Dikarya</taxon>
        <taxon>Ascomycota</taxon>
        <taxon>Pezizomycotina</taxon>
        <taxon>Leotiomycetes</taxon>
        <taxon>Helotiales</taxon>
        <taxon>Lachnaceae</taxon>
        <taxon>Lachnellula</taxon>
    </lineage>
</organism>
<dbReference type="Proteomes" id="UP000469558">
    <property type="component" value="Unassembled WGS sequence"/>
</dbReference>
<feature type="transmembrane region" description="Helical" evidence="7">
    <location>
        <begin position="421"/>
        <end position="443"/>
    </location>
</feature>
<dbReference type="AlphaFoldDB" id="A0A8T9CHZ0"/>
<feature type="transmembrane region" description="Helical" evidence="7">
    <location>
        <begin position="344"/>
        <end position="368"/>
    </location>
</feature>
<evidence type="ECO:0000313" key="9">
    <source>
        <dbReference type="EMBL" id="TVY83374.1"/>
    </source>
</evidence>
<keyword evidence="3 7" id="KW-0812">Transmembrane</keyword>
<dbReference type="Pfam" id="PF07690">
    <property type="entry name" value="MFS_1"/>
    <property type="match status" value="1"/>
</dbReference>
<reference evidence="9 10" key="1">
    <citation type="submission" date="2018-05" db="EMBL/GenBank/DDBJ databases">
        <title>Genome sequencing and assembly of the regulated plant pathogen Lachnellula willkommii and related sister species for the development of diagnostic species identification markers.</title>
        <authorList>
            <person name="Giroux E."/>
            <person name="Bilodeau G."/>
        </authorList>
    </citation>
    <scope>NUCLEOTIDE SEQUENCE [LARGE SCALE GENOMIC DNA]</scope>
    <source>
        <strain evidence="9 10">CBS 268.59</strain>
    </source>
</reference>
<feature type="transmembrane region" description="Helical" evidence="7">
    <location>
        <begin position="115"/>
        <end position="134"/>
    </location>
</feature>
<evidence type="ECO:0000256" key="4">
    <source>
        <dbReference type="ARBA" id="ARBA00022989"/>
    </source>
</evidence>
<evidence type="ECO:0000256" key="5">
    <source>
        <dbReference type="ARBA" id="ARBA00023136"/>
    </source>
</evidence>
<evidence type="ECO:0000313" key="10">
    <source>
        <dbReference type="Proteomes" id="UP000469558"/>
    </source>
</evidence>
<dbReference type="PROSITE" id="PS50850">
    <property type="entry name" value="MFS"/>
    <property type="match status" value="1"/>
</dbReference>
<dbReference type="OrthoDB" id="3936150at2759"/>
<keyword evidence="5 7" id="KW-0472">Membrane</keyword>
<comment type="subcellular location">
    <subcellularLocation>
        <location evidence="1">Membrane</location>
        <topology evidence="1">Multi-pass membrane protein</topology>
    </subcellularLocation>
</comment>
<dbReference type="FunFam" id="1.20.1250.20:FF:000082">
    <property type="entry name" value="MFS multidrug transporter, putative"/>
    <property type="match status" value="1"/>
</dbReference>
<dbReference type="Gene3D" id="1.20.1250.20">
    <property type="entry name" value="MFS general substrate transporter like domains"/>
    <property type="match status" value="1"/>
</dbReference>
<feature type="transmembrane region" description="Helical" evidence="7">
    <location>
        <begin position="146"/>
        <end position="164"/>
    </location>
</feature>
<proteinExistence type="inferred from homology"/>
<feature type="transmembrane region" description="Helical" evidence="7">
    <location>
        <begin position="236"/>
        <end position="254"/>
    </location>
</feature>
<dbReference type="InterPro" id="IPR011701">
    <property type="entry name" value="MFS"/>
</dbReference>
<dbReference type="InterPro" id="IPR020846">
    <property type="entry name" value="MFS_dom"/>
</dbReference>
<feature type="transmembrane region" description="Helical" evidence="7">
    <location>
        <begin position="449"/>
        <end position="473"/>
    </location>
</feature>
<evidence type="ECO:0000256" key="3">
    <source>
        <dbReference type="ARBA" id="ARBA00022692"/>
    </source>
</evidence>
<dbReference type="InterPro" id="IPR036259">
    <property type="entry name" value="MFS_trans_sf"/>
</dbReference>
<feature type="compositionally biased region" description="Low complexity" evidence="6">
    <location>
        <begin position="40"/>
        <end position="49"/>
    </location>
</feature>
<accession>A0A8T9CHZ0</accession>
<feature type="transmembrane region" description="Helical" evidence="7">
    <location>
        <begin position="480"/>
        <end position="504"/>
    </location>
</feature>
<feature type="transmembrane region" description="Helical" evidence="7">
    <location>
        <begin position="275"/>
        <end position="294"/>
    </location>
</feature>
<dbReference type="CDD" id="cd17323">
    <property type="entry name" value="MFS_Tpo1_MDR_like"/>
    <property type="match status" value="1"/>
</dbReference>
<dbReference type="SUPFAM" id="SSF103473">
    <property type="entry name" value="MFS general substrate transporter"/>
    <property type="match status" value="1"/>
</dbReference>
<feature type="compositionally biased region" description="Basic and acidic residues" evidence="6">
    <location>
        <begin position="15"/>
        <end position="31"/>
    </location>
</feature>
<keyword evidence="10" id="KW-1185">Reference proteome</keyword>
<keyword evidence="4 7" id="KW-1133">Transmembrane helix</keyword>
<evidence type="ECO:0000259" key="8">
    <source>
        <dbReference type="PROSITE" id="PS50850"/>
    </source>
</evidence>
<evidence type="ECO:0000256" key="1">
    <source>
        <dbReference type="ARBA" id="ARBA00004141"/>
    </source>
</evidence>
<feature type="transmembrane region" description="Helical" evidence="7">
    <location>
        <begin position="306"/>
        <end position="332"/>
    </location>
</feature>
<evidence type="ECO:0000256" key="2">
    <source>
        <dbReference type="ARBA" id="ARBA00008335"/>
    </source>
</evidence>
<dbReference type="GO" id="GO:0000297">
    <property type="term" value="F:spermine transmembrane transporter activity"/>
    <property type="evidence" value="ECO:0007669"/>
    <property type="project" value="TreeGrafter"/>
</dbReference>
<feature type="transmembrane region" description="Helical" evidence="7">
    <location>
        <begin position="203"/>
        <end position="224"/>
    </location>
</feature>
<feature type="domain" description="Major facilitator superfamily (MFS) profile" evidence="8">
    <location>
        <begin position="81"/>
        <end position="511"/>
    </location>
</feature>